<comment type="caution">
    <text evidence="1">The sequence shown here is derived from an EMBL/GenBank/DDBJ whole genome shotgun (WGS) entry which is preliminary data.</text>
</comment>
<dbReference type="Proteomes" id="UP001283361">
    <property type="component" value="Unassembled WGS sequence"/>
</dbReference>
<sequence>MGLLSHITLARSPLADTGRLAEAIISAHSQWKLSCHHFANHRPRLLHPFRELDRQCHCHELWTELCSVLNARNSRCYKTKPFEAVYDVLKSSCACVRVPLEDIAHS</sequence>
<proteinExistence type="predicted"/>
<keyword evidence="2" id="KW-1185">Reference proteome</keyword>
<evidence type="ECO:0000313" key="2">
    <source>
        <dbReference type="Proteomes" id="UP001283361"/>
    </source>
</evidence>
<dbReference type="EMBL" id="JAWDGP010007948">
    <property type="protein sequence ID" value="KAK3699235.1"/>
    <property type="molecule type" value="Genomic_DNA"/>
</dbReference>
<dbReference type="AlphaFoldDB" id="A0AAE1CJ90"/>
<evidence type="ECO:0000313" key="1">
    <source>
        <dbReference type="EMBL" id="KAK3699235.1"/>
    </source>
</evidence>
<accession>A0AAE1CJ90</accession>
<organism evidence="1 2">
    <name type="scientific">Elysia crispata</name>
    <name type="common">lettuce slug</name>
    <dbReference type="NCBI Taxonomy" id="231223"/>
    <lineage>
        <taxon>Eukaryota</taxon>
        <taxon>Metazoa</taxon>
        <taxon>Spiralia</taxon>
        <taxon>Lophotrochozoa</taxon>
        <taxon>Mollusca</taxon>
        <taxon>Gastropoda</taxon>
        <taxon>Heterobranchia</taxon>
        <taxon>Euthyneura</taxon>
        <taxon>Panpulmonata</taxon>
        <taxon>Sacoglossa</taxon>
        <taxon>Placobranchoidea</taxon>
        <taxon>Plakobranchidae</taxon>
        <taxon>Elysia</taxon>
    </lineage>
</organism>
<protein>
    <submittedName>
        <fullName evidence="1">Uncharacterized protein</fullName>
    </submittedName>
</protein>
<name>A0AAE1CJ90_9GAST</name>
<gene>
    <name evidence="1" type="ORF">RRG08_014337</name>
</gene>
<reference evidence="1" key="1">
    <citation type="journal article" date="2023" name="G3 (Bethesda)">
        <title>A reference genome for the long-term kleptoplast-retaining sea slug Elysia crispata morphotype clarki.</title>
        <authorList>
            <person name="Eastman K.E."/>
            <person name="Pendleton A.L."/>
            <person name="Shaikh M.A."/>
            <person name="Suttiyut T."/>
            <person name="Ogas R."/>
            <person name="Tomko P."/>
            <person name="Gavelis G."/>
            <person name="Widhalm J.R."/>
            <person name="Wisecaver J.H."/>
        </authorList>
    </citation>
    <scope>NUCLEOTIDE SEQUENCE</scope>
    <source>
        <strain evidence="1">ECLA1</strain>
    </source>
</reference>